<dbReference type="InterPro" id="IPR036938">
    <property type="entry name" value="PAP2/HPO_sf"/>
</dbReference>
<evidence type="ECO:0000313" key="12">
    <source>
        <dbReference type="EMBL" id="GGA63475.1"/>
    </source>
</evidence>
<gene>
    <name evidence="12" type="ORF">GCM10011369_00990</name>
</gene>
<keyword evidence="13" id="KW-1185">Reference proteome</keyword>
<evidence type="ECO:0000256" key="4">
    <source>
        <dbReference type="ARBA" id="ARBA00022692"/>
    </source>
</evidence>
<comment type="subcellular location">
    <subcellularLocation>
        <location evidence="1">Cell membrane</location>
        <topology evidence="1">Multi-pass membrane protein</topology>
    </subcellularLocation>
</comment>
<name>A0A8J2XKQ2_9GAMM</name>
<dbReference type="EC" id="3.6.1.27" evidence="2"/>
<comment type="catalytic activity">
    <reaction evidence="9">
        <text>di-trans,octa-cis-undecaprenyl diphosphate + H2O = di-trans,octa-cis-undecaprenyl phosphate + phosphate + H(+)</text>
        <dbReference type="Rhea" id="RHEA:28094"/>
        <dbReference type="ChEBI" id="CHEBI:15377"/>
        <dbReference type="ChEBI" id="CHEBI:15378"/>
        <dbReference type="ChEBI" id="CHEBI:43474"/>
        <dbReference type="ChEBI" id="CHEBI:58405"/>
        <dbReference type="ChEBI" id="CHEBI:60392"/>
        <dbReference type="EC" id="3.6.1.27"/>
    </reaction>
</comment>
<feature type="domain" description="Phosphatidic acid phosphatase type 2/haloperoxidase" evidence="11">
    <location>
        <begin position="63"/>
        <end position="169"/>
    </location>
</feature>
<reference evidence="13" key="1">
    <citation type="journal article" date="2019" name="Int. J. Syst. Evol. Microbiol.">
        <title>The Global Catalogue of Microorganisms (GCM) 10K type strain sequencing project: providing services to taxonomists for standard genome sequencing and annotation.</title>
        <authorList>
            <consortium name="The Broad Institute Genomics Platform"/>
            <consortium name="The Broad Institute Genome Sequencing Center for Infectious Disease"/>
            <person name="Wu L."/>
            <person name="Ma J."/>
        </authorList>
    </citation>
    <scope>NUCLEOTIDE SEQUENCE [LARGE SCALE GENOMIC DNA]</scope>
    <source>
        <strain evidence="13">CGMCC 1.10130</strain>
    </source>
</reference>
<keyword evidence="6 10" id="KW-1133">Transmembrane helix</keyword>
<comment type="caution">
    <text evidence="12">The sequence shown here is derived from an EMBL/GenBank/DDBJ whole genome shotgun (WGS) entry which is preliminary data.</text>
</comment>
<dbReference type="SUPFAM" id="SSF48317">
    <property type="entry name" value="Acid phosphatase/Vanadium-dependent haloperoxidase"/>
    <property type="match status" value="1"/>
</dbReference>
<keyword evidence="5" id="KW-0378">Hydrolase</keyword>
<evidence type="ECO:0000256" key="9">
    <source>
        <dbReference type="ARBA" id="ARBA00047594"/>
    </source>
</evidence>
<dbReference type="RefSeq" id="WP_087504110.1">
    <property type="nucleotide sequence ID" value="NZ_BMDX01000001.1"/>
</dbReference>
<evidence type="ECO:0000259" key="11">
    <source>
        <dbReference type="SMART" id="SM00014"/>
    </source>
</evidence>
<evidence type="ECO:0000256" key="1">
    <source>
        <dbReference type="ARBA" id="ARBA00004651"/>
    </source>
</evidence>
<organism evidence="12 13">
    <name type="scientific">Neiella marina</name>
    <dbReference type="NCBI Taxonomy" id="508461"/>
    <lineage>
        <taxon>Bacteria</taxon>
        <taxon>Pseudomonadati</taxon>
        <taxon>Pseudomonadota</taxon>
        <taxon>Gammaproteobacteria</taxon>
        <taxon>Alteromonadales</taxon>
        <taxon>Echinimonadaceae</taxon>
        <taxon>Neiella</taxon>
    </lineage>
</organism>
<evidence type="ECO:0000256" key="3">
    <source>
        <dbReference type="ARBA" id="ARBA00022475"/>
    </source>
</evidence>
<feature type="transmembrane region" description="Helical" evidence="10">
    <location>
        <begin position="60"/>
        <end position="82"/>
    </location>
</feature>
<keyword evidence="4 10" id="KW-0812">Transmembrane</keyword>
<proteinExistence type="predicted"/>
<dbReference type="Proteomes" id="UP000619743">
    <property type="component" value="Unassembled WGS sequence"/>
</dbReference>
<keyword evidence="7 10" id="KW-0472">Membrane</keyword>
<evidence type="ECO:0000313" key="13">
    <source>
        <dbReference type="Proteomes" id="UP000619743"/>
    </source>
</evidence>
<sequence length="173" mass="18906">MLLNTIQRADHALYASITDRKNARHIAAVARWVSKTGDGHLYVALGVIALIFDSSHGANFFTAVLTAFAFELPLYFLIKNVFKRNRPCEVMRSLPAFVKPSDKFSLPSGHTAAAFVMAAIGSHYYPDFTVWMFAWAGLVGASRVLLRVHFPTDIICGLALGACAASCSLVIWA</sequence>
<evidence type="ECO:0000256" key="5">
    <source>
        <dbReference type="ARBA" id="ARBA00022801"/>
    </source>
</evidence>
<accession>A0A8J2XKQ2</accession>
<dbReference type="Gene3D" id="1.20.144.10">
    <property type="entry name" value="Phosphatidic acid phosphatase type 2/haloperoxidase"/>
    <property type="match status" value="1"/>
</dbReference>
<dbReference type="EMBL" id="BMDX01000001">
    <property type="protein sequence ID" value="GGA63475.1"/>
    <property type="molecule type" value="Genomic_DNA"/>
</dbReference>
<feature type="transmembrane region" description="Helical" evidence="10">
    <location>
        <begin position="153"/>
        <end position="172"/>
    </location>
</feature>
<dbReference type="PANTHER" id="PTHR14969">
    <property type="entry name" value="SPHINGOSINE-1-PHOSPHATE PHOSPHOHYDROLASE"/>
    <property type="match status" value="1"/>
</dbReference>
<keyword evidence="3" id="KW-1003">Cell membrane</keyword>
<dbReference type="GO" id="GO:0050380">
    <property type="term" value="F:undecaprenyl-diphosphatase activity"/>
    <property type="evidence" value="ECO:0007669"/>
    <property type="project" value="UniProtKB-EC"/>
</dbReference>
<dbReference type="InterPro" id="IPR000326">
    <property type="entry name" value="PAP2/HPO"/>
</dbReference>
<dbReference type="PANTHER" id="PTHR14969:SF62">
    <property type="entry name" value="DECAPRENYLPHOSPHORYL-5-PHOSPHORIBOSE PHOSPHATASE RV3807C-RELATED"/>
    <property type="match status" value="1"/>
</dbReference>
<evidence type="ECO:0000256" key="8">
    <source>
        <dbReference type="ARBA" id="ARBA00032707"/>
    </source>
</evidence>
<evidence type="ECO:0000256" key="7">
    <source>
        <dbReference type="ARBA" id="ARBA00023136"/>
    </source>
</evidence>
<evidence type="ECO:0000256" key="2">
    <source>
        <dbReference type="ARBA" id="ARBA00012374"/>
    </source>
</evidence>
<dbReference type="OrthoDB" id="9780507at2"/>
<protein>
    <recommendedName>
        <fullName evidence="2">undecaprenyl-diphosphate phosphatase</fullName>
        <ecNumber evidence="2">3.6.1.27</ecNumber>
    </recommendedName>
    <alternativeName>
        <fullName evidence="8">Undecaprenyl pyrophosphate phosphatase</fullName>
    </alternativeName>
</protein>
<dbReference type="SMART" id="SM00014">
    <property type="entry name" value="acidPPc"/>
    <property type="match status" value="1"/>
</dbReference>
<dbReference type="GO" id="GO:0005886">
    <property type="term" value="C:plasma membrane"/>
    <property type="evidence" value="ECO:0007669"/>
    <property type="project" value="UniProtKB-SubCell"/>
</dbReference>
<dbReference type="AlphaFoldDB" id="A0A8J2XKQ2"/>
<evidence type="ECO:0000256" key="10">
    <source>
        <dbReference type="SAM" id="Phobius"/>
    </source>
</evidence>
<dbReference type="Pfam" id="PF01569">
    <property type="entry name" value="PAP2"/>
    <property type="match status" value="1"/>
</dbReference>
<evidence type="ECO:0000256" key="6">
    <source>
        <dbReference type="ARBA" id="ARBA00022989"/>
    </source>
</evidence>